<evidence type="ECO:0000259" key="1">
    <source>
        <dbReference type="Pfam" id="PF14977"/>
    </source>
</evidence>
<dbReference type="OMA" id="DGHAICN"/>
<dbReference type="Pfam" id="PF14977">
    <property type="entry name" value="FAM194"/>
    <property type="match status" value="1"/>
</dbReference>
<dbReference type="InterPro" id="IPR029281">
    <property type="entry name" value="FAM194_C"/>
</dbReference>
<reference evidence="3" key="2">
    <citation type="journal article" date="2007" name="PLoS Biol.">
        <title>Survey sequencing and comparative analysis of the elephant shark (Callorhinchus milii) genome.</title>
        <authorList>
            <person name="Venkatesh B."/>
            <person name="Kirkness E.F."/>
            <person name="Loh Y.H."/>
            <person name="Halpern A.L."/>
            <person name="Lee A.P."/>
            <person name="Johnson J."/>
            <person name="Dandona N."/>
            <person name="Viswanathan L.D."/>
            <person name="Tay A."/>
            <person name="Venter J.C."/>
            <person name="Strausberg R.L."/>
            <person name="Brenner S."/>
        </authorList>
    </citation>
    <scope>NUCLEOTIDE SEQUENCE [LARGE SCALE GENOMIC DNA]</scope>
</reference>
<dbReference type="Ensembl" id="ENSCMIT00000024617.1">
    <property type="protein sequence ID" value="ENSCMIP00000024210.1"/>
    <property type="gene ID" value="ENSCMIG00000010757.1"/>
</dbReference>
<protein>
    <recommendedName>
        <fullName evidence="1">FAM194 C-terminal domain-containing protein</fullName>
    </recommendedName>
</protein>
<organism evidence="2 3">
    <name type="scientific">Callorhinchus milii</name>
    <name type="common">Ghost shark</name>
    <dbReference type="NCBI Taxonomy" id="7868"/>
    <lineage>
        <taxon>Eukaryota</taxon>
        <taxon>Metazoa</taxon>
        <taxon>Chordata</taxon>
        <taxon>Craniata</taxon>
        <taxon>Vertebrata</taxon>
        <taxon>Chondrichthyes</taxon>
        <taxon>Holocephali</taxon>
        <taxon>Chimaeriformes</taxon>
        <taxon>Callorhinchidae</taxon>
        <taxon>Callorhinchus</taxon>
    </lineage>
</organism>
<evidence type="ECO:0000313" key="2">
    <source>
        <dbReference type="Ensembl" id="ENSCMIP00000024210.1"/>
    </source>
</evidence>
<accession>A0A4W3IU75</accession>
<reference evidence="2" key="4">
    <citation type="submission" date="2025-08" db="UniProtKB">
        <authorList>
            <consortium name="Ensembl"/>
        </authorList>
    </citation>
    <scope>IDENTIFICATION</scope>
</reference>
<sequence>MSSYPSGNLAIIISFDRKGTYTCIVQEDKAKQPAMLGLFDSTGRGTCYYSNGNVWISITCMGGLYLNEKGAQVFRWWWRDPNSPSLFAPMKPIFLSLNENIGIRISAQDHIHITFLAKGKQMKLNVGIKLELNESFSNFPNNTWVTETQLYLEKSKIKIQSLINKMSLITSFPNIKNLDRIPLPFHLKSRRYKLVKLREKVKSGKHIRLLADMSNEN</sequence>
<dbReference type="Proteomes" id="UP000314986">
    <property type="component" value="Unassembled WGS sequence"/>
</dbReference>
<reference evidence="2" key="5">
    <citation type="submission" date="2025-09" db="UniProtKB">
        <authorList>
            <consortium name="Ensembl"/>
        </authorList>
    </citation>
    <scope>IDENTIFICATION</scope>
</reference>
<dbReference type="InParanoid" id="A0A4W3IU75"/>
<feature type="domain" description="FAM194 C-terminal" evidence="1">
    <location>
        <begin position="4"/>
        <end position="180"/>
    </location>
</feature>
<keyword evidence="3" id="KW-1185">Reference proteome</keyword>
<dbReference type="PANTHER" id="PTHR23093">
    <property type="entry name" value="SIMILAR TO CHROMOSOME 3 OPEN READING FRAME 20"/>
    <property type="match status" value="1"/>
</dbReference>
<dbReference type="GeneTree" id="ENSGT00940000153655"/>
<name>A0A4W3IU75_CALMI</name>
<reference evidence="3" key="3">
    <citation type="journal article" date="2014" name="Nature">
        <title>Elephant shark genome provides unique insights into gnathostome evolution.</title>
        <authorList>
            <consortium name="International Elephant Shark Genome Sequencing Consortium"/>
            <person name="Venkatesh B."/>
            <person name="Lee A.P."/>
            <person name="Ravi V."/>
            <person name="Maurya A.K."/>
            <person name="Lian M.M."/>
            <person name="Swann J.B."/>
            <person name="Ohta Y."/>
            <person name="Flajnik M.F."/>
            <person name="Sutoh Y."/>
            <person name="Kasahara M."/>
            <person name="Hoon S."/>
            <person name="Gangu V."/>
            <person name="Roy S.W."/>
            <person name="Irimia M."/>
            <person name="Korzh V."/>
            <person name="Kondrychyn I."/>
            <person name="Lim Z.W."/>
            <person name="Tay B.H."/>
            <person name="Tohari S."/>
            <person name="Kong K.W."/>
            <person name="Ho S."/>
            <person name="Lorente-Galdos B."/>
            <person name="Quilez J."/>
            <person name="Marques-Bonet T."/>
            <person name="Raney B.J."/>
            <person name="Ingham P.W."/>
            <person name="Tay A."/>
            <person name="Hillier L.W."/>
            <person name="Minx P."/>
            <person name="Boehm T."/>
            <person name="Wilson R.K."/>
            <person name="Brenner S."/>
            <person name="Warren W.C."/>
        </authorList>
    </citation>
    <scope>NUCLEOTIDE SEQUENCE [LARGE SCALE GENOMIC DNA]</scope>
</reference>
<dbReference type="PANTHER" id="PTHR23093:SF18">
    <property type="entry name" value="GLUTAMATE RICH 6"/>
    <property type="match status" value="1"/>
</dbReference>
<dbReference type="AlphaFoldDB" id="A0A4W3IU75"/>
<reference evidence="3" key="1">
    <citation type="journal article" date="2006" name="Science">
        <title>Ancient noncoding elements conserved in the human genome.</title>
        <authorList>
            <person name="Venkatesh B."/>
            <person name="Kirkness E.F."/>
            <person name="Loh Y.H."/>
            <person name="Halpern A.L."/>
            <person name="Lee A.P."/>
            <person name="Johnson J."/>
            <person name="Dandona N."/>
            <person name="Viswanathan L.D."/>
            <person name="Tay A."/>
            <person name="Venter J.C."/>
            <person name="Strausberg R.L."/>
            <person name="Brenner S."/>
        </authorList>
    </citation>
    <scope>NUCLEOTIDE SEQUENCE [LARGE SCALE GENOMIC DNA]</scope>
</reference>
<proteinExistence type="predicted"/>
<evidence type="ECO:0000313" key="3">
    <source>
        <dbReference type="Proteomes" id="UP000314986"/>
    </source>
</evidence>